<evidence type="ECO:0008006" key="4">
    <source>
        <dbReference type="Google" id="ProtNLM"/>
    </source>
</evidence>
<dbReference type="OrthoDB" id="5814398at2"/>
<reference evidence="2 3" key="1">
    <citation type="submission" date="2014-04" db="EMBL/GenBank/DDBJ databases">
        <title>Draft genome sequence of Photobacterium halotolerans S2753: a solonamide, ngercheumicin and holomycin producer.</title>
        <authorList>
            <person name="Machado H.R."/>
            <person name="Gram L."/>
        </authorList>
    </citation>
    <scope>NUCLEOTIDE SEQUENCE [LARGE SCALE GENOMIC DNA]</scope>
    <source>
        <strain evidence="2 3">S2753</strain>
    </source>
</reference>
<dbReference type="AlphaFoldDB" id="A0A066RP43"/>
<dbReference type="RefSeq" id="WP_036753771.1">
    <property type="nucleotide sequence ID" value="NZ_JAGSGC010000004.1"/>
</dbReference>
<dbReference type="InterPro" id="IPR007404">
    <property type="entry name" value="YdjM-like"/>
</dbReference>
<dbReference type="Proteomes" id="UP000027192">
    <property type="component" value="Unassembled WGS sequence"/>
</dbReference>
<evidence type="ECO:0000313" key="2">
    <source>
        <dbReference type="EMBL" id="KDM90891.1"/>
    </source>
</evidence>
<dbReference type="Pfam" id="PF04307">
    <property type="entry name" value="YdjM"/>
    <property type="match status" value="1"/>
</dbReference>
<proteinExistence type="predicted"/>
<protein>
    <recommendedName>
        <fullName evidence="4">Metal-dependent hydrolase</fullName>
    </recommendedName>
</protein>
<gene>
    <name evidence="2" type="ORF">EA58_14115</name>
</gene>
<keyword evidence="3" id="KW-1185">Reference proteome</keyword>
<dbReference type="EMBL" id="JMIB01000027">
    <property type="protein sequence ID" value="KDM90891.1"/>
    <property type="molecule type" value="Genomic_DNA"/>
</dbReference>
<name>A0A066RP43_9GAMM</name>
<feature type="transmembrane region" description="Helical" evidence="1">
    <location>
        <begin position="106"/>
        <end position="126"/>
    </location>
</feature>
<feature type="transmembrane region" description="Helical" evidence="1">
    <location>
        <begin position="160"/>
        <end position="180"/>
    </location>
</feature>
<feature type="transmembrane region" description="Helical" evidence="1">
    <location>
        <begin position="75"/>
        <end position="94"/>
    </location>
</feature>
<evidence type="ECO:0000256" key="1">
    <source>
        <dbReference type="SAM" id="Phobius"/>
    </source>
</evidence>
<dbReference type="STRING" id="1654360.EA58_14115"/>
<sequence>MTGTGHTLTGLLSGIPLAYLTLSYGAGVTASIATLACCTLGSTAPDWMEIPYTREGKNKNGNTIKVTKRVLKHRGVTHILSVWVLLFFWSFIYLKDGANPLGDLDIPISIVASLFGFFGGGIVHWLGDLPNKQKLPIFTTLDGISLNIWQSGNFERTTGLMILIASILFVYFESTIYQYLKGLL</sequence>
<organism evidence="2 3">
    <name type="scientific">Photobacterium galatheae</name>
    <dbReference type="NCBI Taxonomy" id="1654360"/>
    <lineage>
        <taxon>Bacteria</taxon>
        <taxon>Pseudomonadati</taxon>
        <taxon>Pseudomonadota</taxon>
        <taxon>Gammaproteobacteria</taxon>
        <taxon>Vibrionales</taxon>
        <taxon>Vibrionaceae</taxon>
        <taxon>Photobacterium</taxon>
    </lineage>
</organism>
<evidence type="ECO:0000313" key="3">
    <source>
        <dbReference type="Proteomes" id="UP000027192"/>
    </source>
</evidence>
<keyword evidence="1" id="KW-1133">Transmembrane helix</keyword>
<accession>A0A066RP43</accession>
<keyword evidence="1" id="KW-0472">Membrane</keyword>
<keyword evidence="1" id="KW-0812">Transmembrane</keyword>
<comment type="caution">
    <text evidence="2">The sequence shown here is derived from an EMBL/GenBank/DDBJ whole genome shotgun (WGS) entry which is preliminary data.</text>
</comment>